<protein>
    <submittedName>
        <fullName evidence="1">Uncharacterized protein</fullName>
    </submittedName>
</protein>
<evidence type="ECO:0000313" key="2">
    <source>
        <dbReference type="Proteomes" id="UP000799754"/>
    </source>
</evidence>
<accession>A0ACB6RYN7</accession>
<proteinExistence type="predicted"/>
<dbReference type="Proteomes" id="UP000799754">
    <property type="component" value="Unassembled WGS sequence"/>
</dbReference>
<sequence>MTSDATMDDEWSLADLIHEKLQISAFSSWEFLPEDAFEDLLANENMRRELLDPNAADRLAIKELKTGTEKACEPEVIALELAQKLNHTHIVKFVAGFQQDSRYCPMFQWVDGGNLREFWEKHDWSRDLGTIRWALRQIGGLADALEHWHNQYQEDC</sequence>
<gene>
    <name evidence="1" type="ORF">BU25DRAFT_459098</name>
</gene>
<organism evidence="1 2">
    <name type="scientific">Macroventuria anomochaeta</name>
    <dbReference type="NCBI Taxonomy" id="301207"/>
    <lineage>
        <taxon>Eukaryota</taxon>
        <taxon>Fungi</taxon>
        <taxon>Dikarya</taxon>
        <taxon>Ascomycota</taxon>
        <taxon>Pezizomycotina</taxon>
        <taxon>Dothideomycetes</taxon>
        <taxon>Pleosporomycetidae</taxon>
        <taxon>Pleosporales</taxon>
        <taxon>Pleosporineae</taxon>
        <taxon>Didymellaceae</taxon>
        <taxon>Macroventuria</taxon>
    </lineage>
</organism>
<comment type="caution">
    <text evidence="1">The sequence shown here is derived from an EMBL/GenBank/DDBJ whole genome shotgun (WGS) entry which is preliminary data.</text>
</comment>
<keyword evidence="2" id="KW-1185">Reference proteome</keyword>
<reference evidence="1" key="1">
    <citation type="journal article" date="2020" name="Stud. Mycol.">
        <title>101 Dothideomycetes genomes: a test case for predicting lifestyles and emergence of pathogens.</title>
        <authorList>
            <person name="Haridas S."/>
            <person name="Albert R."/>
            <person name="Binder M."/>
            <person name="Bloem J."/>
            <person name="Labutti K."/>
            <person name="Salamov A."/>
            <person name="Andreopoulos B."/>
            <person name="Baker S."/>
            <person name="Barry K."/>
            <person name="Bills G."/>
            <person name="Bluhm B."/>
            <person name="Cannon C."/>
            <person name="Castanera R."/>
            <person name="Culley D."/>
            <person name="Daum C."/>
            <person name="Ezra D."/>
            <person name="Gonzalez J."/>
            <person name="Henrissat B."/>
            <person name="Kuo A."/>
            <person name="Liang C."/>
            <person name="Lipzen A."/>
            <person name="Lutzoni F."/>
            <person name="Magnuson J."/>
            <person name="Mondo S."/>
            <person name="Nolan M."/>
            <person name="Ohm R."/>
            <person name="Pangilinan J."/>
            <person name="Park H.-J."/>
            <person name="Ramirez L."/>
            <person name="Alfaro M."/>
            <person name="Sun H."/>
            <person name="Tritt A."/>
            <person name="Yoshinaga Y."/>
            <person name="Zwiers L.-H."/>
            <person name="Turgeon B."/>
            <person name="Goodwin S."/>
            <person name="Spatafora J."/>
            <person name="Crous P."/>
            <person name="Grigoriev I."/>
        </authorList>
    </citation>
    <scope>NUCLEOTIDE SEQUENCE</scope>
    <source>
        <strain evidence="1">CBS 525.71</strain>
    </source>
</reference>
<dbReference type="EMBL" id="MU006719">
    <property type="protein sequence ID" value="KAF2626833.1"/>
    <property type="molecule type" value="Genomic_DNA"/>
</dbReference>
<evidence type="ECO:0000313" key="1">
    <source>
        <dbReference type="EMBL" id="KAF2626833.1"/>
    </source>
</evidence>
<name>A0ACB6RYN7_9PLEO</name>